<sequence length="216" mass="23097">MSGTRLFLAVALLAVSVGVGNAGDGEPFLYFATQDPFVSPEAPAAKNDVHMFGGVFAERSFGSVMRFWDAEYTSNYMIGGVYGRDFHELGAGFVLGGVAGAALRFGENDDTSGEIWAGVRIRHHGLVIGDLAIAPGLTLGFSAVTSPTEIEREREIRYGGDATLLGFAGPEMAFRLRQAPNVELVYQLHHRSGSNGLFGDLGEGSNANTIGLRYRF</sequence>
<keyword evidence="3" id="KW-1185">Reference proteome</keyword>
<dbReference type="Proteomes" id="UP001320831">
    <property type="component" value="Unassembled WGS sequence"/>
</dbReference>
<dbReference type="RefSeq" id="WP_260900131.1">
    <property type="nucleotide sequence ID" value="NZ_JAOCZP010000001.1"/>
</dbReference>
<gene>
    <name evidence="2" type="ORF">N5A92_01955</name>
</gene>
<evidence type="ECO:0000313" key="2">
    <source>
        <dbReference type="EMBL" id="MCT7373803.1"/>
    </source>
</evidence>
<evidence type="ECO:0008006" key="4">
    <source>
        <dbReference type="Google" id="ProtNLM"/>
    </source>
</evidence>
<dbReference type="EMBL" id="JAOCZP010000001">
    <property type="protein sequence ID" value="MCT7373803.1"/>
    <property type="molecule type" value="Genomic_DNA"/>
</dbReference>
<keyword evidence="1" id="KW-0732">Signal</keyword>
<evidence type="ECO:0000256" key="1">
    <source>
        <dbReference type="SAM" id="SignalP"/>
    </source>
</evidence>
<accession>A0ABT2LK72</accession>
<reference evidence="2 3" key="1">
    <citation type="submission" date="2022-09" db="EMBL/GenBank/DDBJ databases">
        <title>Chelativorans salina sp. nov., a novel slightly halophilic bacterium isolated from a saline lake sediment enrichment.</title>
        <authorList>
            <person name="Gao L."/>
            <person name="Fang B.-Z."/>
            <person name="Li W.-J."/>
        </authorList>
    </citation>
    <scope>NUCLEOTIDE SEQUENCE [LARGE SCALE GENOMIC DNA]</scope>
    <source>
        <strain evidence="2 3">EGI FJ00035</strain>
    </source>
</reference>
<comment type="caution">
    <text evidence="2">The sequence shown here is derived from an EMBL/GenBank/DDBJ whole genome shotgun (WGS) entry which is preliminary data.</text>
</comment>
<feature type="chain" id="PRO_5046428661" description="Outer membrane protein beta-barrel domain-containing protein" evidence="1">
    <location>
        <begin position="23"/>
        <end position="216"/>
    </location>
</feature>
<name>A0ABT2LK72_9HYPH</name>
<protein>
    <recommendedName>
        <fullName evidence="4">Outer membrane protein beta-barrel domain-containing protein</fullName>
    </recommendedName>
</protein>
<proteinExistence type="predicted"/>
<organism evidence="2 3">
    <name type="scientific">Chelativorans salis</name>
    <dbReference type="NCBI Taxonomy" id="2978478"/>
    <lineage>
        <taxon>Bacteria</taxon>
        <taxon>Pseudomonadati</taxon>
        <taxon>Pseudomonadota</taxon>
        <taxon>Alphaproteobacteria</taxon>
        <taxon>Hyphomicrobiales</taxon>
        <taxon>Phyllobacteriaceae</taxon>
        <taxon>Chelativorans</taxon>
    </lineage>
</organism>
<feature type="signal peptide" evidence="1">
    <location>
        <begin position="1"/>
        <end position="22"/>
    </location>
</feature>
<evidence type="ECO:0000313" key="3">
    <source>
        <dbReference type="Proteomes" id="UP001320831"/>
    </source>
</evidence>